<evidence type="ECO:0000313" key="2">
    <source>
        <dbReference type="Proteomes" id="UP000199092"/>
    </source>
</evidence>
<evidence type="ECO:0008006" key="3">
    <source>
        <dbReference type="Google" id="ProtNLM"/>
    </source>
</evidence>
<dbReference type="Proteomes" id="UP000199092">
    <property type="component" value="Chromosome I"/>
</dbReference>
<proteinExistence type="predicted"/>
<gene>
    <name evidence="1" type="ORF">SAMN04488543_0362</name>
</gene>
<dbReference type="STRING" id="546871.SAMN04488543_0362"/>
<accession>A0A1H1LP64</accession>
<dbReference type="AlphaFoldDB" id="A0A1H1LP64"/>
<evidence type="ECO:0000313" key="1">
    <source>
        <dbReference type="EMBL" id="SDR76100.1"/>
    </source>
</evidence>
<reference evidence="1 2" key="1">
    <citation type="submission" date="2016-10" db="EMBL/GenBank/DDBJ databases">
        <authorList>
            <person name="de Groot N.N."/>
        </authorList>
    </citation>
    <scope>NUCLEOTIDE SEQUENCE [LARGE SCALE GENOMIC DNA]</scope>
    <source>
        <strain evidence="1 2">DSM 21741</strain>
    </source>
</reference>
<dbReference type="EMBL" id="LT629749">
    <property type="protein sequence ID" value="SDR76100.1"/>
    <property type="molecule type" value="Genomic_DNA"/>
</dbReference>
<dbReference type="RefSeq" id="WP_091409355.1">
    <property type="nucleotide sequence ID" value="NZ_LT629749.1"/>
</dbReference>
<organism evidence="1 2">
    <name type="scientific">Friedmanniella luteola</name>
    <dbReference type="NCBI Taxonomy" id="546871"/>
    <lineage>
        <taxon>Bacteria</taxon>
        <taxon>Bacillati</taxon>
        <taxon>Actinomycetota</taxon>
        <taxon>Actinomycetes</taxon>
        <taxon>Propionibacteriales</taxon>
        <taxon>Nocardioidaceae</taxon>
        <taxon>Friedmanniella</taxon>
    </lineage>
</organism>
<sequence>MARASQAERLAAVQGDLDADLRWSDGLRLEVRDVENAVLEAKGPGAVNGPVTSFTLRLTNGSEVPVDATQVVATLTYGRSDRRLATPVYDDEAADFGTRIAPGRSADARYSFSVPRSGRSAVALTVDLDARHGLATFEGDAG</sequence>
<keyword evidence="2" id="KW-1185">Reference proteome</keyword>
<dbReference type="OrthoDB" id="3831250at2"/>
<protein>
    <recommendedName>
        <fullName evidence="3">DUF4352 domain-containing protein</fullName>
    </recommendedName>
</protein>
<name>A0A1H1LP64_9ACTN</name>